<proteinExistence type="predicted"/>
<organism evidence="1 2">
    <name type="scientific">Fusarium fujikuroi</name>
    <name type="common">Bakanae and foot rot disease fungus</name>
    <name type="synonym">Gibberella fujikuroi</name>
    <dbReference type="NCBI Taxonomy" id="5127"/>
    <lineage>
        <taxon>Eukaryota</taxon>
        <taxon>Fungi</taxon>
        <taxon>Dikarya</taxon>
        <taxon>Ascomycota</taxon>
        <taxon>Pezizomycotina</taxon>
        <taxon>Sordariomycetes</taxon>
        <taxon>Hypocreomycetidae</taxon>
        <taxon>Hypocreales</taxon>
        <taxon>Nectriaceae</taxon>
        <taxon>Fusarium</taxon>
        <taxon>Fusarium fujikuroi species complex</taxon>
    </lineage>
</organism>
<sequence length="652" mass="73731">MSDGYESVGSVSSDSGLDRLNGIMESFADSEDPRSLRFGHLVVPVYLRTAYYIEAYIIAALCKVDSYSMIFVMPRTEQRVSCMGDLELPMLSQFDQRTLQHSWFLKVLEMNYVPGPPSSWKQSDKMFAWEDDLVLPRRAFVVFQLDPYMSAECSLALAGLVKWANDVSKMQGAKIRVLTVSSLFGNGLLTDLVQSDFPVVHYELPIPTHVDLSPPGVIHYAGGDGILRRIQGCLRRARANERHAILVCPPSQRGDPFDEWSATLARSELLNRDMLDGESMISELTHPRTIRDVNPKAVVISVDAEHQIPGFLLDFTHAHIVLGKRRMRRVLDEDTGLVVLADVALTQTEIDTARWWCWQPEIDAQKVFIYPGVDGSVPDEDAAVYFGFHVEHAQAGGFIIAVLASDYGNADHVLRCFIRSPFVIPNMARRLQLQRIIHDRRSPDEPLQLAYTECEERTFAAVVSLVRYDYRLAHLIALESSDYQVRRLKAQLAVFLVLKNEWDLKFDPSICMTICTWGWGKPSWGDLWKVFGMWKLISRDCQDFETLEEPISDSSGAISLSYPAAVLFHRDNILLELALNKLGERFDVGLPAHRIKDESESLSDDQMKEVSRCLLSAFLNELVVTQIVASNDGESRLEHTIFSTRINVELRA</sequence>
<dbReference type="AlphaFoldDB" id="A0A9Q9RRH7"/>
<name>A0A9Q9RRH7_FUSFU</name>
<protein>
    <submittedName>
        <fullName evidence="1">Uncharacterized protein</fullName>
    </submittedName>
</protein>
<gene>
    <name evidence="1" type="ORF">C2S_1774</name>
</gene>
<evidence type="ECO:0000313" key="1">
    <source>
        <dbReference type="EMBL" id="VTT74589.1"/>
    </source>
</evidence>
<dbReference type="Proteomes" id="UP000760494">
    <property type="component" value="Unassembled WGS sequence"/>
</dbReference>
<dbReference type="EMBL" id="CABFJX010000374">
    <property type="protein sequence ID" value="VTT74589.1"/>
    <property type="molecule type" value="Genomic_DNA"/>
</dbReference>
<evidence type="ECO:0000313" key="2">
    <source>
        <dbReference type="Proteomes" id="UP000760494"/>
    </source>
</evidence>
<comment type="caution">
    <text evidence="1">The sequence shown here is derived from an EMBL/GenBank/DDBJ whole genome shotgun (WGS) entry which is preliminary data.</text>
</comment>
<reference evidence="1" key="1">
    <citation type="submission" date="2019-05" db="EMBL/GenBank/DDBJ databases">
        <authorList>
            <person name="Piombo E."/>
        </authorList>
    </citation>
    <scope>NUCLEOTIDE SEQUENCE</scope>
    <source>
        <strain evidence="1">C2S</strain>
    </source>
</reference>
<accession>A0A9Q9RRH7</accession>